<feature type="compositionally biased region" description="Low complexity" evidence="1">
    <location>
        <begin position="1"/>
        <end position="15"/>
    </location>
</feature>
<dbReference type="Proteomes" id="UP001279734">
    <property type="component" value="Unassembled WGS sequence"/>
</dbReference>
<dbReference type="PANTHER" id="PTHR36792">
    <property type="entry name" value="EXPRESSED PROTEIN"/>
    <property type="match status" value="1"/>
</dbReference>
<dbReference type="PANTHER" id="PTHR36792:SF5">
    <property type="entry name" value="SEL1 REPEAT PROTEIN"/>
    <property type="match status" value="1"/>
</dbReference>
<feature type="region of interest" description="Disordered" evidence="1">
    <location>
        <begin position="1"/>
        <end position="22"/>
    </location>
</feature>
<evidence type="ECO:0000313" key="3">
    <source>
        <dbReference type="Proteomes" id="UP001279734"/>
    </source>
</evidence>
<name>A0AAD3SF23_NEPGR</name>
<comment type="caution">
    <text evidence="2">The sequence shown here is derived from an EMBL/GenBank/DDBJ whole genome shotgun (WGS) entry which is preliminary data.</text>
</comment>
<dbReference type="SUPFAM" id="SSF81901">
    <property type="entry name" value="HCP-like"/>
    <property type="match status" value="1"/>
</dbReference>
<dbReference type="InterPro" id="IPR011990">
    <property type="entry name" value="TPR-like_helical_dom_sf"/>
</dbReference>
<protein>
    <submittedName>
        <fullName evidence="2">Uncharacterized protein</fullName>
    </submittedName>
</protein>
<feature type="region of interest" description="Disordered" evidence="1">
    <location>
        <begin position="86"/>
        <end position="106"/>
    </location>
</feature>
<dbReference type="AlphaFoldDB" id="A0AAD3SF23"/>
<dbReference type="EMBL" id="BSYO01000009">
    <property type="protein sequence ID" value="GMH09997.1"/>
    <property type="molecule type" value="Genomic_DNA"/>
</dbReference>
<reference evidence="2" key="1">
    <citation type="submission" date="2023-05" db="EMBL/GenBank/DDBJ databases">
        <title>Nepenthes gracilis genome sequencing.</title>
        <authorList>
            <person name="Fukushima K."/>
        </authorList>
    </citation>
    <scope>NUCLEOTIDE SEQUENCE</scope>
    <source>
        <strain evidence="2">SING2019-196</strain>
    </source>
</reference>
<proteinExistence type="predicted"/>
<keyword evidence="3" id="KW-1185">Reference proteome</keyword>
<evidence type="ECO:0000313" key="2">
    <source>
        <dbReference type="EMBL" id="GMH09997.1"/>
    </source>
</evidence>
<gene>
    <name evidence="2" type="ORF">Nepgr_011838</name>
</gene>
<evidence type="ECO:0000256" key="1">
    <source>
        <dbReference type="SAM" id="MobiDB-lite"/>
    </source>
</evidence>
<organism evidence="2 3">
    <name type="scientific">Nepenthes gracilis</name>
    <name type="common">Slender pitcher plant</name>
    <dbReference type="NCBI Taxonomy" id="150966"/>
    <lineage>
        <taxon>Eukaryota</taxon>
        <taxon>Viridiplantae</taxon>
        <taxon>Streptophyta</taxon>
        <taxon>Embryophyta</taxon>
        <taxon>Tracheophyta</taxon>
        <taxon>Spermatophyta</taxon>
        <taxon>Magnoliopsida</taxon>
        <taxon>eudicotyledons</taxon>
        <taxon>Gunneridae</taxon>
        <taxon>Pentapetalae</taxon>
        <taxon>Caryophyllales</taxon>
        <taxon>Nepenthaceae</taxon>
        <taxon>Nepenthes</taxon>
    </lineage>
</organism>
<accession>A0AAD3SF23</accession>
<sequence length="106" mass="11913">MQNNSSSNGSNTGESSSRRPLSEVVADCVRRWFQDTLREAKNGDTNMQVLVSQMYYTGYGVPKDGQKGRLWMTRASRLRSSVWKLSDKHPGYNASDSDSDELKSES</sequence>
<dbReference type="Gene3D" id="1.25.40.10">
    <property type="entry name" value="Tetratricopeptide repeat domain"/>
    <property type="match status" value="1"/>
</dbReference>